<dbReference type="PANTHER" id="PTHR46021">
    <property type="entry name" value="ARF-GAP WITH DUAL PH DOMAIN-CONTAINING PROTEIN 1-LIKE PROTEIN"/>
    <property type="match status" value="1"/>
</dbReference>
<dbReference type="GO" id="GO:0005886">
    <property type="term" value="C:plasma membrane"/>
    <property type="evidence" value="ECO:0007669"/>
    <property type="project" value="TreeGrafter"/>
</dbReference>
<sequence>MVDSSSFLTDLKKACEKFENQSCADCLSKSVRRASVTFGVFLCMDCAAAHEKLGGDLRSVSHDSLRNEVWNAATVERFLRHGGNSSVNENLEAELPNFYRRPWPGSSCPMFLREAFARSKYVHEEFSKGAVRRGAQCQFSCTSKSGILLKKLRDSEAFCERFFELSAECNYLRYFIKPDDPDHKQLMDLEKLNMTFISDRYRGAAHFDVPSHTALIQFVHDGSTRHIFVRSEDSRTIINWYNAIRLGKYNRTCLGLFGMSMTLSAPDIAKSLTRDIDLAGWLSKTGPRKSDAWRKRWCMLLQRHMLYTDKPLSAFAKGELFIKSYEDGFSVKCGTPEGWKKHSGYAFTIHTESRPFVFVCESPEERDSWISHLEAIIKVPVTLEESKRAASIATSYLSSP</sequence>
<dbReference type="InterPro" id="IPR001849">
    <property type="entry name" value="PH_domain"/>
</dbReference>
<evidence type="ECO:0000259" key="3">
    <source>
        <dbReference type="PROSITE" id="PS50115"/>
    </source>
</evidence>
<dbReference type="SMART" id="SM00233">
    <property type="entry name" value="PH"/>
    <property type="match status" value="2"/>
</dbReference>
<organism evidence="4 5">
    <name type="scientific">Fasciola gigantica</name>
    <name type="common">Giant liver fluke</name>
    <dbReference type="NCBI Taxonomy" id="46835"/>
    <lineage>
        <taxon>Eukaryota</taxon>
        <taxon>Metazoa</taxon>
        <taxon>Spiralia</taxon>
        <taxon>Lophotrochozoa</taxon>
        <taxon>Platyhelminthes</taxon>
        <taxon>Trematoda</taxon>
        <taxon>Digenea</taxon>
        <taxon>Plagiorchiida</taxon>
        <taxon>Echinostomata</taxon>
        <taxon>Echinostomatoidea</taxon>
        <taxon>Fasciolidae</taxon>
        <taxon>Fasciola</taxon>
    </lineage>
</organism>
<name>A0A504Y890_FASGI</name>
<dbReference type="SUPFAM" id="SSF50729">
    <property type="entry name" value="PH domain-like"/>
    <property type="match status" value="2"/>
</dbReference>
<dbReference type="PANTHER" id="PTHR46021:SF2">
    <property type="entry name" value="ARF-GAP WITH DUAL PH DOMAIN-CONTAINING PROTEIN 1"/>
    <property type="match status" value="1"/>
</dbReference>
<keyword evidence="1" id="KW-0862">Zinc</keyword>
<dbReference type="GO" id="GO:0008270">
    <property type="term" value="F:zinc ion binding"/>
    <property type="evidence" value="ECO:0007669"/>
    <property type="project" value="UniProtKB-KW"/>
</dbReference>
<dbReference type="InterPro" id="IPR037851">
    <property type="entry name" value="PH2_ADAP"/>
</dbReference>
<dbReference type="InterPro" id="IPR001164">
    <property type="entry name" value="ArfGAP_dom"/>
</dbReference>
<reference evidence="4 5" key="1">
    <citation type="submission" date="2019-04" db="EMBL/GenBank/DDBJ databases">
        <title>Annotation for the trematode Fasciola gigantica.</title>
        <authorList>
            <person name="Choi Y.-J."/>
        </authorList>
    </citation>
    <scope>NUCLEOTIDE SEQUENCE [LARGE SCALE GENOMIC DNA]</scope>
    <source>
        <strain evidence="4">Uganda_cow_1</strain>
    </source>
</reference>
<dbReference type="GO" id="GO:0005547">
    <property type="term" value="F:phosphatidylinositol-3,4,5-trisphosphate binding"/>
    <property type="evidence" value="ECO:0007669"/>
    <property type="project" value="TreeGrafter"/>
</dbReference>
<feature type="domain" description="PH" evidence="2">
    <location>
        <begin position="141"/>
        <end position="249"/>
    </location>
</feature>
<dbReference type="OrthoDB" id="10266696at2759"/>
<dbReference type="GO" id="GO:0005096">
    <property type="term" value="F:GTPase activator activity"/>
    <property type="evidence" value="ECO:0007669"/>
    <property type="project" value="InterPro"/>
</dbReference>
<feature type="domain" description="Arf-GAP" evidence="3">
    <location>
        <begin position="5"/>
        <end position="137"/>
    </location>
</feature>
<dbReference type="Proteomes" id="UP000316759">
    <property type="component" value="Unassembled WGS sequence"/>
</dbReference>
<dbReference type="Pfam" id="PF00169">
    <property type="entry name" value="PH"/>
    <property type="match status" value="1"/>
</dbReference>
<keyword evidence="1" id="KW-0863">Zinc-finger</keyword>
<dbReference type="GO" id="GO:1902936">
    <property type="term" value="F:phosphatidylinositol bisphosphate binding"/>
    <property type="evidence" value="ECO:0007669"/>
    <property type="project" value="InterPro"/>
</dbReference>
<dbReference type="SMART" id="SM00105">
    <property type="entry name" value="ArfGap"/>
    <property type="match status" value="1"/>
</dbReference>
<evidence type="ECO:0000259" key="2">
    <source>
        <dbReference type="PROSITE" id="PS50003"/>
    </source>
</evidence>
<dbReference type="InterPro" id="IPR038508">
    <property type="entry name" value="ArfGAP_dom_sf"/>
</dbReference>
<dbReference type="Gene3D" id="1.10.220.150">
    <property type="entry name" value="Arf GTPase activating protein"/>
    <property type="match status" value="1"/>
</dbReference>
<dbReference type="Pfam" id="PF01412">
    <property type="entry name" value="ArfGap"/>
    <property type="match status" value="1"/>
</dbReference>
<accession>A0A504Y890</accession>
<feature type="domain" description="PH" evidence="2">
    <location>
        <begin position="275"/>
        <end position="378"/>
    </location>
</feature>
<dbReference type="SUPFAM" id="SSF57863">
    <property type="entry name" value="ArfGap/RecO-like zinc finger"/>
    <property type="match status" value="1"/>
</dbReference>
<dbReference type="CDD" id="cd01251">
    <property type="entry name" value="PH2_ADAP"/>
    <property type="match status" value="1"/>
</dbReference>
<protein>
    <submittedName>
        <fullName evidence="4">Arf-GAP with dual PH domain-containing protein 1</fullName>
    </submittedName>
</protein>
<evidence type="ECO:0000313" key="5">
    <source>
        <dbReference type="Proteomes" id="UP000316759"/>
    </source>
</evidence>
<dbReference type="InterPro" id="IPR052589">
    <property type="entry name" value="Arf-GAP_dual-PH_domain"/>
</dbReference>
<dbReference type="STRING" id="46835.A0A504Y890"/>
<dbReference type="PROSITE" id="PS50003">
    <property type="entry name" value="PH_DOMAIN"/>
    <property type="match status" value="2"/>
</dbReference>
<dbReference type="InterPro" id="IPR011993">
    <property type="entry name" value="PH-like_dom_sf"/>
</dbReference>
<dbReference type="GO" id="GO:0005737">
    <property type="term" value="C:cytoplasm"/>
    <property type="evidence" value="ECO:0007669"/>
    <property type="project" value="TreeGrafter"/>
</dbReference>
<dbReference type="AlphaFoldDB" id="A0A504Y890"/>
<comment type="caution">
    <text evidence="4">The sequence shown here is derived from an EMBL/GenBank/DDBJ whole genome shotgun (WGS) entry which is preliminary data.</text>
</comment>
<evidence type="ECO:0000313" key="4">
    <source>
        <dbReference type="EMBL" id="TPP56806.1"/>
    </source>
</evidence>
<evidence type="ECO:0000256" key="1">
    <source>
        <dbReference type="PROSITE-ProRule" id="PRU00288"/>
    </source>
</evidence>
<dbReference type="InterPro" id="IPR037278">
    <property type="entry name" value="ARFGAP/RecO"/>
</dbReference>
<dbReference type="Gene3D" id="2.30.29.30">
    <property type="entry name" value="Pleckstrin-homology domain (PH domain)/Phosphotyrosine-binding domain (PTB)"/>
    <property type="match status" value="2"/>
</dbReference>
<dbReference type="EMBL" id="SUNJ01014053">
    <property type="protein sequence ID" value="TPP56806.1"/>
    <property type="molecule type" value="Genomic_DNA"/>
</dbReference>
<proteinExistence type="predicted"/>
<gene>
    <name evidence="4" type="ORF">FGIG_03771</name>
</gene>
<keyword evidence="5" id="KW-1185">Reference proteome</keyword>
<dbReference type="PRINTS" id="PR00405">
    <property type="entry name" value="REVINTRACTNG"/>
</dbReference>
<dbReference type="PROSITE" id="PS50115">
    <property type="entry name" value="ARFGAP"/>
    <property type="match status" value="1"/>
</dbReference>
<keyword evidence="1" id="KW-0479">Metal-binding</keyword>